<gene>
    <name evidence="5" type="ORF">KY084_03270</name>
</gene>
<comment type="caution">
    <text evidence="5">The sequence shown here is derived from an EMBL/GenBank/DDBJ whole genome shotgun (WGS) entry which is preliminary data.</text>
</comment>
<proteinExistence type="inferred from homology"/>
<dbReference type="InterPro" id="IPR000683">
    <property type="entry name" value="Gfo/Idh/MocA-like_OxRdtase_N"/>
</dbReference>
<reference evidence="5 6" key="1">
    <citation type="submission" date="2021-07" db="EMBL/GenBank/DDBJ databases">
        <title>Stakelama flava sp. nov., a novel endophytic bacterium isolated from branch of Kandelia candel.</title>
        <authorList>
            <person name="Tuo L."/>
        </authorList>
    </citation>
    <scope>NUCLEOTIDE SEQUENCE [LARGE SCALE GENOMIC DNA]</scope>
    <source>
        <strain evidence="5 6">CBK3Z-3</strain>
    </source>
</reference>
<keyword evidence="6" id="KW-1185">Reference proteome</keyword>
<name>A0ABS6XI49_9SPHN</name>
<organism evidence="5 6">
    <name type="scientific">Stakelama flava</name>
    <dbReference type="NCBI Taxonomy" id="2860338"/>
    <lineage>
        <taxon>Bacteria</taxon>
        <taxon>Pseudomonadati</taxon>
        <taxon>Pseudomonadota</taxon>
        <taxon>Alphaproteobacteria</taxon>
        <taxon>Sphingomonadales</taxon>
        <taxon>Sphingomonadaceae</taxon>
        <taxon>Stakelama</taxon>
    </lineage>
</organism>
<evidence type="ECO:0000259" key="3">
    <source>
        <dbReference type="Pfam" id="PF01408"/>
    </source>
</evidence>
<dbReference type="PANTHER" id="PTHR43708:SF5">
    <property type="entry name" value="CONSERVED EXPRESSED OXIDOREDUCTASE (EUROFUNG)-RELATED"/>
    <property type="match status" value="1"/>
</dbReference>
<keyword evidence="2" id="KW-0560">Oxidoreductase</keyword>
<dbReference type="Pfam" id="PF22725">
    <property type="entry name" value="GFO_IDH_MocA_C3"/>
    <property type="match status" value="1"/>
</dbReference>
<comment type="similarity">
    <text evidence="1">Belongs to the Gfo/Idh/MocA family.</text>
</comment>
<accession>A0ABS6XI49</accession>
<feature type="domain" description="GFO/IDH/MocA-like oxidoreductase" evidence="4">
    <location>
        <begin position="129"/>
        <end position="262"/>
    </location>
</feature>
<dbReference type="InterPro" id="IPR055170">
    <property type="entry name" value="GFO_IDH_MocA-like_dom"/>
</dbReference>
<evidence type="ECO:0000256" key="2">
    <source>
        <dbReference type="ARBA" id="ARBA00023002"/>
    </source>
</evidence>
<dbReference type="Pfam" id="PF01408">
    <property type="entry name" value="GFO_IDH_MocA"/>
    <property type="match status" value="1"/>
</dbReference>
<protein>
    <submittedName>
        <fullName evidence="5">Gfo/Idh/MocA family oxidoreductase</fullName>
    </submittedName>
</protein>
<sequence length="437" mass="48823">MRIAFVGTGFVFDIYMRTRWAHPEIEICGIFDIDGERAAKVGSHYDLSVYSDYDSLLADPQVEIVVNLTNIHAHYGVTKRALEAGKHVYSEKPITTEVDQSRELFALAKRNGLVFTGAPCNVFSDSVSTMWKAVRDGAIGKPVLVYAELDDNPVHLMNTENVRSPTGAPWPLVEELQEGCTFEHVGYHLVWICAMFGPATSVTAFSKSLVEHKMDAPLDPADTPDFSVACLNFANGVAARVTCSFVAPRDHRMRIIGEEGELTGDSYRHYQSPVFLERFSTVSLNARKAYTVREQPLIGRRFGIGGQQLKLLRQWKSHSVEAERGTRLSAKQRLVSAIRRREIYAQDKFLGIAEMARAIGAGRPQPLTPDFLMHVNELTLLIQRAGQNGAATVPTTTFDPIEPLPEVANAPIDYRKRYRQGVFERTLARAIESLNRQ</sequence>
<dbReference type="PANTHER" id="PTHR43708">
    <property type="entry name" value="CONSERVED EXPRESSED OXIDOREDUCTASE (EUROFUNG)"/>
    <property type="match status" value="1"/>
</dbReference>
<feature type="domain" description="Gfo/Idh/MocA-like oxidoreductase N-terminal" evidence="3">
    <location>
        <begin position="1"/>
        <end position="115"/>
    </location>
</feature>
<evidence type="ECO:0000256" key="1">
    <source>
        <dbReference type="ARBA" id="ARBA00010928"/>
    </source>
</evidence>
<dbReference type="InterPro" id="IPR051317">
    <property type="entry name" value="Gfo/Idh/MocA_oxidoreduct"/>
</dbReference>
<dbReference type="EMBL" id="JAHWZX010000002">
    <property type="protein sequence ID" value="MBW4329894.1"/>
    <property type="molecule type" value="Genomic_DNA"/>
</dbReference>
<evidence type="ECO:0000259" key="4">
    <source>
        <dbReference type="Pfam" id="PF22725"/>
    </source>
</evidence>
<dbReference type="Proteomes" id="UP001197214">
    <property type="component" value="Unassembled WGS sequence"/>
</dbReference>
<evidence type="ECO:0000313" key="6">
    <source>
        <dbReference type="Proteomes" id="UP001197214"/>
    </source>
</evidence>
<evidence type="ECO:0000313" key="5">
    <source>
        <dbReference type="EMBL" id="MBW4329894.1"/>
    </source>
</evidence>
<dbReference type="RefSeq" id="WP_219236993.1">
    <property type="nucleotide sequence ID" value="NZ_JAHWZX010000002.1"/>
</dbReference>